<sequence>MRTRRARGSALVAGGAAIAFTVVSAVPAGAAEGGVSFSNVKVNGGKPIVIGVKEEVVVHATYRMTTTLRHNPGVVVFPYRGSLESGDQLWNTIESSNCKVVNRAKGICDYEERLYIDPRHYDFGNEDAGAWKTAGRVWLAGGKHDIDDVKVPLLVKRATRVTVNASPEPLLKGRTLTVTGKVTRANWDTHTYQGYAGRTVSLQFRAAGAKAYTTVRKVTSDRSGVLRTTLKATRSGTWRWVYYGNTTSGAKASTGDYVVVR</sequence>
<accession>A0AB39LJJ9</accession>
<name>A0AB39LJJ9_9ACTN</name>
<evidence type="ECO:0000256" key="1">
    <source>
        <dbReference type="SAM" id="SignalP"/>
    </source>
</evidence>
<proteinExistence type="predicted"/>
<reference evidence="2" key="1">
    <citation type="submission" date="2024-07" db="EMBL/GenBank/DDBJ databases">
        <authorList>
            <person name="Yu S.T."/>
        </authorList>
    </citation>
    <scope>NUCLEOTIDE SEQUENCE</scope>
    <source>
        <strain evidence="2">R02</strain>
    </source>
</reference>
<feature type="signal peptide" evidence="1">
    <location>
        <begin position="1"/>
        <end position="30"/>
    </location>
</feature>
<dbReference type="EMBL" id="CP163429">
    <property type="protein sequence ID" value="XDP94196.1"/>
    <property type="molecule type" value="Genomic_DNA"/>
</dbReference>
<organism evidence="2">
    <name type="scientific">Streptomyces sp. R02</name>
    <dbReference type="NCBI Taxonomy" id="3238623"/>
    <lineage>
        <taxon>Bacteria</taxon>
        <taxon>Bacillati</taxon>
        <taxon>Actinomycetota</taxon>
        <taxon>Actinomycetes</taxon>
        <taxon>Kitasatosporales</taxon>
        <taxon>Streptomycetaceae</taxon>
        <taxon>Streptomyces</taxon>
    </lineage>
</organism>
<dbReference type="RefSeq" id="WP_369156007.1">
    <property type="nucleotide sequence ID" value="NZ_CP163429.1"/>
</dbReference>
<protein>
    <recommendedName>
        <fullName evidence="3">Calcium-binding protein</fullName>
    </recommendedName>
</protein>
<gene>
    <name evidence="2" type="ORF">AB5J57_11910</name>
</gene>
<evidence type="ECO:0008006" key="3">
    <source>
        <dbReference type="Google" id="ProtNLM"/>
    </source>
</evidence>
<evidence type="ECO:0000313" key="2">
    <source>
        <dbReference type="EMBL" id="XDP94196.1"/>
    </source>
</evidence>
<keyword evidence="1" id="KW-0732">Signal</keyword>
<dbReference type="AlphaFoldDB" id="A0AB39LJJ9"/>
<feature type="chain" id="PRO_5044228847" description="Calcium-binding protein" evidence="1">
    <location>
        <begin position="31"/>
        <end position="261"/>
    </location>
</feature>